<evidence type="ECO:0000256" key="2">
    <source>
        <dbReference type="ARBA" id="ARBA00022475"/>
    </source>
</evidence>
<keyword evidence="6 7" id="KW-0472">Membrane</keyword>
<dbReference type="Pfam" id="PF01569">
    <property type="entry name" value="PAP2"/>
    <property type="match status" value="1"/>
</dbReference>
<feature type="transmembrane region" description="Helical" evidence="7">
    <location>
        <begin position="26"/>
        <end position="49"/>
    </location>
</feature>
<keyword evidence="3 7" id="KW-0812">Transmembrane</keyword>
<organism evidence="9 10">
    <name type="scientific">Planobispora rosea</name>
    <dbReference type="NCBI Taxonomy" id="35762"/>
    <lineage>
        <taxon>Bacteria</taxon>
        <taxon>Bacillati</taxon>
        <taxon>Actinomycetota</taxon>
        <taxon>Actinomycetes</taxon>
        <taxon>Streptosporangiales</taxon>
        <taxon>Streptosporangiaceae</taxon>
        <taxon>Planobispora</taxon>
    </lineage>
</organism>
<dbReference type="GO" id="GO:0005886">
    <property type="term" value="C:plasma membrane"/>
    <property type="evidence" value="ECO:0007669"/>
    <property type="project" value="UniProtKB-SubCell"/>
</dbReference>
<evidence type="ECO:0000313" key="9">
    <source>
        <dbReference type="EMBL" id="GIH81886.1"/>
    </source>
</evidence>
<keyword evidence="2" id="KW-1003">Cell membrane</keyword>
<feature type="transmembrane region" description="Helical" evidence="7">
    <location>
        <begin position="61"/>
        <end position="78"/>
    </location>
</feature>
<dbReference type="InterPro" id="IPR000326">
    <property type="entry name" value="PAP2/HPO"/>
</dbReference>
<comment type="subcellular location">
    <subcellularLocation>
        <location evidence="1">Cell membrane</location>
        <topology evidence="1">Multi-pass membrane protein</topology>
    </subcellularLocation>
</comment>
<keyword evidence="5 7" id="KW-1133">Transmembrane helix</keyword>
<feature type="transmembrane region" description="Helical" evidence="7">
    <location>
        <begin position="158"/>
        <end position="182"/>
    </location>
</feature>
<reference evidence="9" key="1">
    <citation type="submission" date="2021-01" db="EMBL/GenBank/DDBJ databases">
        <title>Whole genome shotgun sequence of Planobispora rosea NBRC 15558.</title>
        <authorList>
            <person name="Komaki H."/>
            <person name="Tamura T."/>
        </authorList>
    </citation>
    <scope>NUCLEOTIDE SEQUENCE</scope>
    <source>
        <strain evidence="9">NBRC 15558</strain>
    </source>
</reference>
<evidence type="ECO:0000313" key="10">
    <source>
        <dbReference type="Proteomes" id="UP000655044"/>
    </source>
</evidence>
<dbReference type="SUPFAM" id="SSF48317">
    <property type="entry name" value="Acid phosphatase/Vanadium-dependent haloperoxidase"/>
    <property type="match status" value="1"/>
</dbReference>
<evidence type="ECO:0000256" key="6">
    <source>
        <dbReference type="ARBA" id="ARBA00023136"/>
    </source>
</evidence>
<protein>
    <recommendedName>
        <fullName evidence="8">Phosphatidic acid phosphatase type 2/haloperoxidase domain-containing protein</fullName>
    </recommendedName>
</protein>
<dbReference type="SMART" id="SM00014">
    <property type="entry name" value="acidPPc"/>
    <property type="match status" value="1"/>
</dbReference>
<evidence type="ECO:0000256" key="4">
    <source>
        <dbReference type="ARBA" id="ARBA00022801"/>
    </source>
</evidence>
<evidence type="ECO:0000256" key="1">
    <source>
        <dbReference type="ARBA" id="ARBA00004651"/>
    </source>
</evidence>
<evidence type="ECO:0000259" key="8">
    <source>
        <dbReference type="SMART" id="SM00014"/>
    </source>
</evidence>
<dbReference type="PANTHER" id="PTHR14969:SF62">
    <property type="entry name" value="DECAPRENYLPHOSPHORYL-5-PHOSPHORIBOSE PHOSPHATASE RV3807C-RELATED"/>
    <property type="match status" value="1"/>
</dbReference>
<dbReference type="GO" id="GO:0016787">
    <property type="term" value="F:hydrolase activity"/>
    <property type="evidence" value="ECO:0007669"/>
    <property type="project" value="UniProtKB-KW"/>
</dbReference>
<comment type="caution">
    <text evidence="9">The sequence shown here is derived from an EMBL/GenBank/DDBJ whole genome shotgun (WGS) entry which is preliminary data.</text>
</comment>
<evidence type="ECO:0000256" key="3">
    <source>
        <dbReference type="ARBA" id="ARBA00022692"/>
    </source>
</evidence>
<sequence length="199" mass="21240">MFRSSPFREPDVYHDIVEFAQGTPGWLHAFAETGTDAGLFVFAALYVLAGWRARARQPRDMALVLLGPVAVTLVYLLSEVIKIVVREDRPCRGLVTIAACPEAGDWSFPSNHAVIAAAAAGTLALAWRALAPFVLPLAALMAFSRVFVGVHYPHDVAAGFLLGVILAPLLVLLLVGAGTPVVRRWGSLLMAPAGDRSGQ</sequence>
<dbReference type="InterPro" id="IPR036938">
    <property type="entry name" value="PAP2/HPO_sf"/>
</dbReference>
<accession>A0A8J3WBI2</accession>
<dbReference type="Proteomes" id="UP000655044">
    <property type="component" value="Unassembled WGS sequence"/>
</dbReference>
<feature type="transmembrane region" description="Helical" evidence="7">
    <location>
        <begin position="134"/>
        <end position="152"/>
    </location>
</feature>
<keyword evidence="10" id="KW-1185">Reference proteome</keyword>
<gene>
    <name evidence="9" type="ORF">Pro02_02940</name>
</gene>
<evidence type="ECO:0000256" key="7">
    <source>
        <dbReference type="SAM" id="Phobius"/>
    </source>
</evidence>
<keyword evidence="4" id="KW-0378">Hydrolase</keyword>
<evidence type="ECO:0000256" key="5">
    <source>
        <dbReference type="ARBA" id="ARBA00022989"/>
    </source>
</evidence>
<feature type="domain" description="Phosphatidic acid phosphatase type 2/haloperoxidase" evidence="8">
    <location>
        <begin position="61"/>
        <end position="171"/>
    </location>
</feature>
<dbReference type="EMBL" id="BOOI01000001">
    <property type="protein sequence ID" value="GIH81886.1"/>
    <property type="molecule type" value="Genomic_DNA"/>
</dbReference>
<proteinExistence type="predicted"/>
<name>A0A8J3WBI2_PLARO</name>
<dbReference type="AlphaFoldDB" id="A0A8J3WBI2"/>
<dbReference type="PANTHER" id="PTHR14969">
    <property type="entry name" value="SPHINGOSINE-1-PHOSPHATE PHOSPHOHYDROLASE"/>
    <property type="match status" value="1"/>
</dbReference>
<dbReference type="Gene3D" id="1.20.144.10">
    <property type="entry name" value="Phosphatidic acid phosphatase type 2/haloperoxidase"/>
    <property type="match status" value="1"/>
</dbReference>